<evidence type="ECO:0000313" key="2">
    <source>
        <dbReference type="EMBL" id="QNU66766.1"/>
    </source>
</evidence>
<evidence type="ECO:0000259" key="1">
    <source>
        <dbReference type="Pfam" id="PF22570"/>
    </source>
</evidence>
<dbReference type="AlphaFoldDB" id="A0A4U7J8S7"/>
<evidence type="ECO:0000313" key="3">
    <source>
        <dbReference type="Proteomes" id="UP000306409"/>
    </source>
</evidence>
<organism evidence="2 3">
    <name type="scientific">Ruminiclostridium herbifermentans</name>
    <dbReference type="NCBI Taxonomy" id="2488810"/>
    <lineage>
        <taxon>Bacteria</taxon>
        <taxon>Bacillati</taxon>
        <taxon>Bacillota</taxon>
        <taxon>Clostridia</taxon>
        <taxon>Eubacteriales</taxon>
        <taxon>Oscillospiraceae</taxon>
        <taxon>Ruminiclostridium</taxon>
    </lineage>
</organism>
<gene>
    <name evidence="2" type="ORF">EHE19_018325</name>
</gene>
<reference evidence="2 3" key="1">
    <citation type="submission" date="2020-09" db="EMBL/GenBank/DDBJ databases">
        <title>Characterization and genome sequencing of Ruminiclostridium sp. nov. MA18.</title>
        <authorList>
            <person name="Rettenmaier R."/>
            <person name="Kowollik M.-L."/>
            <person name="Liebl W."/>
            <person name="Zverlov V."/>
        </authorList>
    </citation>
    <scope>NUCLEOTIDE SEQUENCE [LARGE SCALE GENOMIC DNA]</scope>
    <source>
        <strain evidence="2 3">MA18</strain>
    </source>
</reference>
<dbReference type="InterPro" id="IPR054331">
    <property type="entry name" value="LiaF_TM"/>
</dbReference>
<feature type="domain" description="LiaF transmembrane" evidence="1">
    <location>
        <begin position="10"/>
        <end position="110"/>
    </location>
</feature>
<dbReference type="Proteomes" id="UP000306409">
    <property type="component" value="Chromosome"/>
</dbReference>
<protein>
    <recommendedName>
        <fullName evidence="1">LiaF transmembrane domain-containing protein</fullName>
    </recommendedName>
</protein>
<proteinExistence type="predicted"/>
<dbReference type="EMBL" id="CP061336">
    <property type="protein sequence ID" value="QNU66766.1"/>
    <property type="molecule type" value="Genomic_DNA"/>
</dbReference>
<sequence length="171" mass="19063">MSNKRKGTMIVGVILIILGILYFLDNTGIFEIYFNIFDIGFLFAHFWPMILIVIGLTFQYSFFAAKTSDAGVLVPGGILLVSGITCQLSTLFHLWGYLWPGFILAVAVGLFELYIFGTKEKGLLIPVFILGGLSLIFFAVQLGRISFLQTYLIPIILVLGGVLIIVKNRRY</sequence>
<dbReference type="RefSeq" id="WP_137698912.1">
    <property type="nucleotide sequence ID" value="NZ_CP061336.1"/>
</dbReference>
<accession>A0A4U7J8S7</accession>
<dbReference type="OrthoDB" id="49365at2"/>
<dbReference type="Pfam" id="PF22570">
    <property type="entry name" value="LiaF-TM"/>
    <property type="match status" value="1"/>
</dbReference>
<name>A0A4U7J8S7_9FIRM</name>
<dbReference type="KEGG" id="rher:EHE19_018325"/>
<keyword evidence="3" id="KW-1185">Reference proteome</keyword>